<evidence type="ECO:0000256" key="1">
    <source>
        <dbReference type="SAM" id="MobiDB-lite"/>
    </source>
</evidence>
<name>A0A9X0CKJ1_9CNID</name>
<accession>A0A9X0CKJ1</accession>
<keyword evidence="3" id="KW-1185">Reference proteome</keyword>
<feature type="region of interest" description="Disordered" evidence="1">
    <location>
        <begin position="1"/>
        <end position="27"/>
    </location>
</feature>
<protein>
    <submittedName>
        <fullName evidence="2">Uncharacterized protein</fullName>
    </submittedName>
</protein>
<gene>
    <name evidence="2" type="ORF">OS493_026501</name>
</gene>
<evidence type="ECO:0000313" key="3">
    <source>
        <dbReference type="Proteomes" id="UP001163046"/>
    </source>
</evidence>
<evidence type="ECO:0000313" key="2">
    <source>
        <dbReference type="EMBL" id="KAJ7356121.1"/>
    </source>
</evidence>
<sequence length="162" mass="18135">MSGENGPDFGVESFDRSTSREYENLNNDLTQKYKSLTANKEKTIKDDDEKYKSILKQIAHLNSTIDDLRKRVKLPGSASTITSDIESLKKGMADTGGDITEIKDKIKQLTDLAGQQRGKMDELTKKVFNLTVQVAHVIGKANSQTSCKCGNFRPVNFRRIAY</sequence>
<organism evidence="2 3">
    <name type="scientific">Desmophyllum pertusum</name>
    <dbReference type="NCBI Taxonomy" id="174260"/>
    <lineage>
        <taxon>Eukaryota</taxon>
        <taxon>Metazoa</taxon>
        <taxon>Cnidaria</taxon>
        <taxon>Anthozoa</taxon>
        <taxon>Hexacorallia</taxon>
        <taxon>Scleractinia</taxon>
        <taxon>Caryophylliina</taxon>
        <taxon>Caryophylliidae</taxon>
        <taxon>Desmophyllum</taxon>
    </lineage>
</organism>
<dbReference type="AlphaFoldDB" id="A0A9X0CKJ1"/>
<reference evidence="2" key="1">
    <citation type="submission" date="2023-01" db="EMBL/GenBank/DDBJ databases">
        <title>Genome assembly of the deep-sea coral Lophelia pertusa.</title>
        <authorList>
            <person name="Herrera S."/>
            <person name="Cordes E."/>
        </authorList>
    </citation>
    <scope>NUCLEOTIDE SEQUENCE</scope>
    <source>
        <strain evidence="2">USNM1676648</strain>
        <tissue evidence="2">Polyp</tissue>
    </source>
</reference>
<dbReference type="Proteomes" id="UP001163046">
    <property type="component" value="Unassembled WGS sequence"/>
</dbReference>
<feature type="compositionally biased region" description="Basic and acidic residues" evidence="1">
    <location>
        <begin position="13"/>
        <end position="23"/>
    </location>
</feature>
<comment type="caution">
    <text evidence="2">The sequence shown here is derived from an EMBL/GenBank/DDBJ whole genome shotgun (WGS) entry which is preliminary data.</text>
</comment>
<proteinExistence type="predicted"/>
<dbReference type="OrthoDB" id="5985483at2759"/>
<dbReference type="Gene3D" id="1.10.287.1490">
    <property type="match status" value="1"/>
</dbReference>
<dbReference type="EMBL" id="MU827324">
    <property type="protein sequence ID" value="KAJ7356121.1"/>
    <property type="molecule type" value="Genomic_DNA"/>
</dbReference>